<feature type="compositionally biased region" description="Acidic residues" evidence="1">
    <location>
        <begin position="65"/>
        <end position="84"/>
    </location>
</feature>
<feature type="compositionally biased region" description="Acidic residues" evidence="1">
    <location>
        <begin position="43"/>
        <end position="58"/>
    </location>
</feature>
<evidence type="ECO:0000256" key="1">
    <source>
        <dbReference type="SAM" id="MobiDB-lite"/>
    </source>
</evidence>
<evidence type="ECO:0000313" key="4">
    <source>
        <dbReference type="Proteomes" id="UP000053681"/>
    </source>
</evidence>
<reference evidence="3 4" key="1">
    <citation type="submission" date="2015-11" db="EMBL/GenBank/DDBJ databases">
        <title>Bacillus caseinolyticus sp nov.</title>
        <authorList>
            <person name="Dastager S.G."/>
            <person name="Mawlankar R."/>
        </authorList>
    </citation>
    <scope>NUCLEOTIDE SEQUENCE [LARGE SCALE GENOMIC DNA]</scope>
    <source>
        <strain evidence="3 4">SGD-V-76</strain>
    </source>
</reference>
<name>A0A0V8JPY4_9BACI</name>
<keyword evidence="4" id="KW-1185">Reference proteome</keyword>
<feature type="signal peptide" evidence="2">
    <location>
        <begin position="1"/>
        <end position="21"/>
    </location>
</feature>
<feature type="region of interest" description="Disordered" evidence="1">
    <location>
        <begin position="21"/>
        <end position="84"/>
    </location>
</feature>
<dbReference type="Proteomes" id="UP000053681">
    <property type="component" value="Unassembled WGS sequence"/>
</dbReference>
<keyword evidence="2" id="KW-0732">Signal</keyword>
<evidence type="ECO:0000256" key="2">
    <source>
        <dbReference type="SAM" id="SignalP"/>
    </source>
</evidence>
<dbReference type="RefSeq" id="WP_025910020.1">
    <property type="nucleotide sequence ID" value="NZ_KQ758632.1"/>
</dbReference>
<evidence type="ECO:0000313" key="3">
    <source>
        <dbReference type="EMBL" id="KSU89016.1"/>
    </source>
</evidence>
<dbReference type="EMBL" id="LNQP01000012">
    <property type="protein sequence ID" value="KSU89016.1"/>
    <property type="molecule type" value="Genomic_DNA"/>
</dbReference>
<accession>A0A0V8JPY4</accession>
<protein>
    <submittedName>
        <fullName evidence="3">Uncharacterized protein</fullName>
    </submittedName>
</protein>
<dbReference type="AlphaFoldDB" id="A0A0V8JPY4"/>
<gene>
    <name evidence="3" type="ORF">AS180_05005</name>
</gene>
<feature type="chain" id="PRO_5038850536" evidence="2">
    <location>
        <begin position="22"/>
        <end position="84"/>
    </location>
</feature>
<proteinExistence type="predicted"/>
<organism evidence="3 4">
    <name type="scientific">Priestia veravalensis</name>
    <dbReference type="NCBI Taxonomy" id="1414648"/>
    <lineage>
        <taxon>Bacteria</taxon>
        <taxon>Bacillati</taxon>
        <taxon>Bacillota</taxon>
        <taxon>Bacilli</taxon>
        <taxon>Bacillales</taxon>
        <taxon>Bacillaceae</taxon>
        <taxon>Priestia</taxon>
    </lineage>
</organism>
<comment type="caution">
    <text evidence="3">The sequence shown here is derived from an EMBL/GenBank/DDBJ whole genome shotgun (WGS) entry which is preliminary data.</text>
</comment>
<sequence>MNLKWLRLLTVVFLSIFPLLGCNNGDEDNNPPPEVDVSPGTEEPIEDPEDAADTDNIDENNVNTDTEEPIEDPNDVNDPDNNDE</sequence>